<gene>
    <name evidence="1" type="ORF">RCL2_001128900</name>
</gene>
<proteinExistence type="predicted"/>
<dbReference type="EMBL" id="BLAL01000079">
    <property type="protein sequence ID" value="GES84162.1"/>
    <property type="molecule type" value="Genomic_DNA"/>
</dbReference>
<name>A0A8H3L9I0_9GLOM</name>
<protein>
    <recommendedName>
        <fullName evidence="3">Reverse transcriptase RNase H-like domain-containing protein</fullName>
    </recommendedName>
</protein>
<dbReference type="Proteomes" id="UP000615446">
    <property type="component" value="Unassembled WGS sequence"/>
</dbReference>
<evidence type="ECO:0008006" key="3">
    <source>
        <dbReference type="Google" id="ProtNLM"/>
    </source>
</evidence>
<comment type="caution">
    <text evidence="1">The sequence shown here is derived from an EMBL/GenBank/DDBJ whole genome shotgun (WGS) entry which is preliminary data.</text>
</comment>
<accession>A0A8H3L9I0</accession>
<reference evidence="1" key="1">
    <citation type="submission" date="2019-10" db="EMBL/GenBank/DDBJ databases">
        <title>Conservation and host-specific expression of non-tandemly repeated heterogenous ribosome RNA gene in arbuscular mycorrhizal fungi.</title>
        <authorList>
            <person name="Maeda T."/>
            <person name="Kobayashi Y."/>
            <person name="Nakagawa T."/>
            <person name="Ezawa T."/>
            <person name="Yamaguchi K."/>
            <person name="Bino T."/>
            <person name="Nishimoto Y."/>
            <person name="Shigenobu S."/>
            <person name="Kawaguchi M."/>
        </authorList>
    </citation>
    <scope>NUCLEOTIDE SEQUENCE</scope>
    <source>
        <strain evidence="1">HR1</strain>
    </source>
</reference>
<evidence type="ECO:0000313" key="1">
    <source>
        <dbReference type="EMBL" id="GES84162.1"/>
    </source>
</evidence>
<organism evidence="1 2">
    <name type="scientific">Rhizophagus clarus</name>
    <dbReference type="NCBI Taxonomy" id="94130"/>
    <lineage>
        <taxon>Eukaryota</taxon>
        <taxon>Fungi</taxon>
        <taxon>Fungi incertae sedis</taxon>
        <taxon>Mucoromycota</taxon>
        <taxon>Glomeromycotina</taxon>
        <taxon>Glomeromycetes</taxon>
        <taxon>Glomerales</taxon>
        <taxon>Glomeraceae</taxon>
        <taxon>Rhizophagus</taxon>
    </lineage>
</organism>
<evidence type="ECO:0000313" key="2">
    <source>
        <dbReference type="Proteomes" id="UP000615446"/>
    </source>
</evidence>
<dbReference type="AlphaFoldDB" id="A0A8H3L9I0"/>
<sequence>MDESLLMIFRIHSESEKEKRMKYMMLSKKEGQYNFKIKHRPEKLNANADALSRIPKETFCFLIELETYPEPTKQIFKISLLDFRIFKDTQDFF</sequence>